<evidence type="ECO:0000313" key="2">
    <source>
        <dbReference type="Proteomes" id="UP001497516"/>
    </source>
</evidence>
<dbReference type="EMBL" id="OZ034817">
    <property type="protein sequence ID" value="CAL1383300.1"/>
    <property type="molecule type" value="Genomic_DNA"/>
</dbReference>
<accession>A0AAV2ECM7</accession>
<name>A0AAV2ECM7_9ROSI</name>
<evidence type="ECO:0000313" key="1">
    <source>
        <dbReference type="EMBL" id="CAL1383300.1"/>
    </source>
</evidence>
<organism evidence="1 2">
    <name type="scientific">Linum trigynum</name>
    <dbReference type="NCBI Taxonomy" id="586398"/>
    <lineage>
        <taxon>Eukaryota</taxon>
        <taxon>Viridiplantae</taxon>
        <taxon>Streptophyta</taxon>
        <taxon>Embryophyta</taxon>
        <taxon>Tracheophyta</taxon>
        <taxon>Spermatophyta</taxon>
        <taxon>Magnoliopsida</taxon>
        <taxon>eudicotyledons</taxon>
        <taxon>Gunneridae</taxon>
        <taxon>Pentapetalae</taxon>
        <taxon>rosids</taxon>
        <taxon>fabids</taxon>
        <taxon>Malpighiales</taxon>
        <taxon>Linaceae</taxon>
        <taxon>Linum</taxon>
    </lineage>
</organism>
<sequence length="104" mass="11341">MSNKAYLICIHYLLTKIIPSIINQSINASTKKVVYVTPSNSPYASTAASPSLASFELISASTRCMSNLYSSNGPNAVRLMILLHDDPTTAVRLITVESRRRSHG</sequence>
<keyword evidence="2" id="KW-1185">Reference proteome</keyword>
<dbReference type="AlphaFoldDB" id="A0AAV2ECM7"/>
<protein>
    <submittedName>
        <fullName evidence="1">Uncharacterized protein</fullName>
    </submittedName>
</protein>
<gene>
    <name evidence="1" type="ORF">LTRI10_LOCUS24584</name>
</gene>
<dbReference type="Proteomes" id="UP001497516">
    <property type="component" value="Chromosome 4"/>
</dbReference>
<reference evidence="1 2" key="1">
    <citation type="submission" date="2024-04" db="EMBL/GenBank/DDBJ databases">
        <authorList>
            <person name="Fracassetti M."/>
        </authorList>
    </citation>
    <scope>NUCLEOTIDE SEQUENCE [LARGE SCALE GENOMIC DNA]</scope>
</reference>
<proteinExistence type="predicted"/>